<dbReference type="EMBL" id="BA000031">
    <property type="protein sequence ID" value="BAC61167.1"/>
    <property type="molecule type" value="Genomic_DNA"/>
</dbReference>
<accession>Q87KS2</accession>
<proteinExistence type="predicted"/>
<protein>
    <submittedName>
        <fullName evidence="1">Uncharacterized protein</fullName>
    </submittedName>
</protein>
<gene>
    <name evidence="1" type="ordered locus">VP2904</name>
</gene>
<organism evidence="1 2">
    <name type="scientific">Vibrio parahaemolyticus serotype O3:K6 (strain RIMD 2210633)</name>
    <dbReference type="NCBI Taxonomy" id="223926"/>
    <lineage>
        <taxon>Bacteria</taxon>
        <taxon>Pseudomonadati</taxon>
        <taxon>Pseudomonadota</taxon>
        <taxon>Gammaproteobacteria</taxon>
        <taxon>Vibrionales</taxon>
        <taxon>Vibrionaceae</taxon>
        <taxon>Vibrio</taxon>
    </lineage>
</organism>
<dbReference type="HOGENOM" id="CLU_3406051_0_0_6"/>
<dbReference type="Proteomes" id="UP000002493">
    <property type="component" value="Chromosome 1"/>
</dbReference>
<evidence type="ECO:0000313" key="1">
    <source>
        <dbReference type="EMBL" id="BAC61167.1"/>
    </source>
</evidence>
<evidence type="ECO:0000313" key="2">
    <source>
        <dbReference type="Proteomes" id="UP000002493"/>
    </source>
</evidence>
<dbReference type="AlphaFoldDB" id="Q87KS2"/>
<sequence length="30" mass="3527">MIEFQFKSTIDHAWSMVVNGPNNHYVSFQV</sequence>
<dbReference type="KEGG" id="vpa:VP2904"/>
<reference evidence="1 2" key="1">
    <citation type="journal article" date="2003" name="Lancet">
        <title>Genome sequence of Vibrio parahaemolyticus: a pathogenic mechanism distinct from that of V. cholerae.</title>
        <authorList>
            <person name="Makino K."/>
            <person name="Oshima K."/>
            <person name="Kurokawa K."/>
            <person name="Yokoyama K."/>
            <person name="Uda T."/>
            <person name="Tagomori K."/>
            <person name="Iijima Y."/>
            <person name="Najima M."/>
            <person name="Nakano M."/>
            <person name="Yamashita A."/>
            <person name="Kubota Y."/>
            <person name="Kimura S."/>
            <person name="Yasunaga T."/>
            <person name="Honda T."/>
            <person name="Shinagawa H."/>
            <person name="Hattori M."/>
            <person name="Iida T."/>
        </authorList>
    </citation>
    <scope>NUCLEOTIDE SEQUENCE [LARGE SCALE GENOMIC DNA]</scope>
    <source>
        <strain evidence="2">RIMD 2210633</strain>
    </source>
</reference>
<name>Q87KS2_VIBPA</name>